<reference evidence="2" key="1">
    <citation type="submission" date="2016-07" db="EMBL/GenBank/DDBJ databases">
        <authorList>
            <person name="See-Too W.S."/>
        </authorList>
    </citation>
    <scope>NUCLEOTIDE SEQUENCE [LARGE SCALE GENOMIC DNA]</scope>
    <source>
        <strain evidence="2">DSM 24743</strain>
    </source>
</reference>
<keyword evidence="2" id="KW-1185">Reference proteome</keyword>
<gene>
    <name evidence="1" type="ORF">BBI08_01820</name>
</gene>
<name>A0A1C7DMA6_9BACL</name>
<dbReference type="AlphaFoldDB" id="A0A1C7DMA6"/>
<reference evidence="2" key="2">
    <citation type="submission" date="2016-10" db="EMBL/GenBank/DDBJ databases">
        <authorList>
            <person name="See-Too W.S."/>
        </authorList>
    </citation>
    <scope>NUCLEOTIDE SEQUENCE [LARGE SCALE GENOMIC DNA]</scope>
    <source>
        <strain evidence="2">DSM 24743</strain>
    </source>
</reference>
<evidence type="ECO:0000313" key="1">
    <source>
        <dbReference type="EMBL" id="ANU12646.1"/>
    </source>
</evidence>
<dbReference type="KEGG" id="phc:BBI08_01820"/>
<dbReference type="EMBL" id="CP016537">
    <property type="protein sequence ID" value="ANU12646.1"/>
    <property type="molecule type" value="Genomic_DNA"/>
</dbReference>
<dbReference type="Proteomes" id="UP000092687">
    <property type="component" value="Chromosome"/>
</dbReference>
<sequence>MRRLLWDIIEESKKGKEYLPSEQQYENLIDIMNRYDKVTIEKLYEEWKNIYNQIVNDEFEKLHIDSEEGGIVEGGDDTFYQDFGHWFVAQGETVFKKYQEKGHLAMLEYIDKHHIDEEEYTFENMVYAFHDFID</sequence>
<organism evidence="1 2">
    <name type="scientific">Planococcus halocryophilus</name>
    <dbReference type="NCBI Taxonomy" id="1215089"/>
    <lineage>
        <taxon>Bacteria</taxon>
        <taxon>Bacillati</taxon>
        <taxon>Bacillota</taxon>
        <taxon>Bacilli</taxon>
        <taxon>Bacillales</taxon>
        <taxon>Caryophanaceae</taxon>
        <taxon>Planococcus</taxon>
    </lineage>
</organism>
<dbReference type="RefSeq" id="WP_008497248.1">
    <property type="nucleotide sequence ID" value="NZ_CP016537.2"/>
</dbReference>
<proteinExistence type="predicted"/>
<accession>A0A1C7DMA6</accession>
<protein>
    <submittedName>
        <fullName evidence="1">Uncharacterized protein</fullName>
    </submittedName>
</protein>
<evidence type="ECO:0000313" key="2">
    <source>
        <dbReference type="Proteomes" id="UP000092687"/>
    </source>
</evidence>